<protein>
    <submittedName>
        <fullName evidence="2">Uncharacterized protein</fullName>
    </submittedName>
</protein>
<accession>A0A973W860</accession>
<dbReference type="EMBL" id="CP147711">
    <property type="protein sequence ID" value="WXC80992.1"/>
    <property type="molecule type" value="Genomic_DNA"/>
</dbReference>
<keyword evidence="1" id="KW-1133">Transmembrane helix</keyword>
<reference evidence="3" key="3">
    <citation type="submission" date="2024-03" db="EMBL/GenBank/DDBJ databases">
        <authorList>
            <person name="Bromfield E.S.P."/>
            <person name="Cloutier S."/>
        </authorList>
    </citation>
    <scope>NUCLEOTIDE SEQUENCE</scope>
    <source>
        <strain evidence="3">5S5</strain>
    </source>
</reference>
<keyword evidence="4" id="KW-1185">Reference proteome</keyword>
<dbReference type="EMBL" id="JAAOLE020000001">
    <property type="protein sequence ID" value="NVI49067.1"/>
    <property type="molecule type" value="Genomic_DNA"/>
</dbReference>
<evidence type="ECO:0000256" key="1">
    <source>
        <dbReference type="SAM" id="Phobius"/>
    </source>
</evidence>
<reference evidence="3" key="2">
    <citation type="journal article" date="2021" name="Int. J. Syst. Evol. Microbiol.">
        <title>Bradyrhizobium septentrionale sp. nov. (sv. septentrionale) and Bradyrhizobium quebecense sp. nov. (sv. septentrionale) associated with legumes native to Canada possess rearranged symbiosis genes and numerous insertion sequences.</title>
        <authorList>
            <person name="Bromfield E.S.P."/>
            <person name="Cloutier S."/>
        </authorList>
    </citation>
    <scope>NUCLEOTIDE SEQUENCE</scope>
    <source>
        <strain evidence="3">5S5</strain>
    </source>
</reference>
<evidence type="ECO:0000313" key="2">
    <source>
        <dbReference type="EMBL" id="NVI49067.1"/>
    </source>
</evidence>
<feature type="transmembrane region" description="Helical" evidence="1">
    <location>
        <begin position="40"/>
        <end position="61"/>
    </location>
</feature>
<sequence>MALSALMTAASVFVCVIAILGLQAGNKSAGIGVGMSMLGAGLFGFGVVVSARTLQVGALLLDRNGFQVTLFGRNQYLWAEVSDFRPYRFSSSSGVQFDAVRPRSRYISAANAWLGYSNDRLSDTYGLEAEELADLMESWQSAALDGHGDKQSLASAISG</sequence>
<proteinExistence type="predicted"/>
<dbReference type="RefSeq" id="WP_166213905.1">
    <property type="nucleotide sequence ID" value="NZ_CP088285.1"/>
</dbReference>
<evidence type="ECO:0000313" key="3">
    <source>
        <dbReference type="EMBL" id="WXC80992.1"/>
    </source>
</evidence>
<gene>
    <name evidence="2" type="ORF">HAP48_040710</name>
    <name evidence="3" type="ORF">WDK88_04925</name>
</gene>
<evidence type="ECO:0000313" key="4">
    <source>
        <dbReference type="Proteomes" id="UP001432046"/>
    </source>
</evidence>
<keyword evidence="1" id="KW-0472">Membrane</keyword>
<reference evidence="2" key="1">
    <citation type="submission" date="2020-06" db="EMBL/GenBank/DDBJ databases">
        <title>Whole Genome Sequence of Bradyrhizobium sp. Strain 1S1.</title>
        <authorList>
            <person name="Bromfield E.S.P."/>
            <person name="Cloutier S."/>
        </authorList>
    </citation>
    <scope>NUCLEOTIDE SEQUENCE [LARGE SCALE GENOMIC DNA]</scope>
    <source>
        <strain evidence="2">1S1</strain>
    </source>
</reference>
<organism evidence="2">
    <name type="scientific">Bradyrhizobium septentrionale</name>
    <dbReference type="NCBI Taxonomy" id="1404411"/>
    <lineage>
        <taxon>Bacteria</taxon>
        <taxon>Pseudomonadati</taxon>
        <taxon>Pseudomonadota</taxon>
        <taxon>Alphaproteobacteria</taxon>
        <taxon>Hyphomicrobiales</taxon>
        <taxon>Nitrobacteraceae</taxon>
        <taxon>Bradyrhizobium</taxon>
    </lineage>
</organism>
<dbReference type="AlphaFoldDB" id="A0A973W860"/>
<dbReference type="Proteomes" id="UP001432046">
    <property type="component" value="Chromosome"/>
</dbReference>
<name>A0A973W860_9BRAD</name>
<keyword evidence="1" id="KW-0812">Transmembrane</keyword>